<evidence type="ECO:0000256" key="1">
    <source>
        <dbReference type="SAM" id="MobiDB-lite"/>
    </source>
</evidence>
<reference evidence="4 5" key="1">
    <citation type="submission" date="2024-03" db="EMBL/GenBank/DDBJ databases">
        <title>Draft genome sequence of Klenkia sp. LSe6-5.</title>
        <authorList>
            <person name="Duangmal K."/>
            <person name="Chantavorakit T."/>
        </authorList>
    </citation>
    <scope>NUCLEOTIDE SEQUENCE [LARGE SCALE GENOMIC DNA]</scope>
    <source>
        <strain evidence="4 5">LSe6-5</strain>
    </source>
</reference>
<dbReference type="EMBL" id="JBAPLU010000014">
    <property type="protein sequence ID" value="MEI4272823.1"/>
    <property type="molecule type" value="Genomic_DNA"/>
</dbReference>
<evidence type="ECO:0000259" key="3">
    <source>
        <dbReference type="Pfam" id="PF13472"/>
    </source>
</evidence>
<feature type="domain" description="SGNH hydrolase-type esterase" evidence="3">
    <location>
        <begin position="82"/>
        <end position="231"/>
    </location>
</feature>
<feature type="region of interest" description="Disordered" evidence="1">
    <location>
        <begin position="39"/>
        <end position="86"/>
    </location>
</feature>
<protein>
    <submittedName>
        <fullName evidence="4">GDSL-type esterase/lipase family protein</fullName>
    </submittedName>
</protein>
<dbReference type="SUPFAM" id="SSF52266">
    <property type="entry name" value="SGNH hydrolase"/>
    <property type="match status" value="1"/>
</dbReference>
<dbReference type="InterPro" id="IPR036514">
    <property type="entry name" value="SGNH_hydro_sf"/>
</dbReference>
<evidence type="ECO:0000313" key="4">
    <source>
        <dbReference type="EMBL" id="MEI4272823.1"/>
    </source>
</evidence>
<accession>A0ABU8DYC5</accession>
<keyword evidence="5" id="KW-1185">Reference proteome</keyword>
<organism evidence="4 5">
    <name type="scientific">Klenkia sesuvii</name>
    <dbReference type="NCBI Taxonomy" id="3103137"/>
    <lineage>
        <taxon>Bacteria</taxon>
        <taxon>Bacillati</taxon>
        <taxon>Actinomycetota</taxon>
        <taxon>Actinomycetes</taxon>
        <taxon>Geodermatophilales</taxon>
        <taxon>Geodermatophilaceae</taxon>
        <taxon>Klenkia</taxon>
    </lineage>
</organism>
<dbReference type="RefSeq" id="WP_336404948.1">
    <property type="nucleotide sequence ID" value="NZ_JBAPLU010000014.1"/>
</dbReference>
<keyword evidence="2" id="KW-0472">Membrane</keyword>
<keyword evidence="2" id="KW-0812">Transmembrane</keyword>
<dbReference type="Gene3D" id="3.40.50.1110">
    <property type="entry name" value="SGNH hydrolase"/>
    <property type="match status" value="1"/>
</dbReference>
<comment type="caution">
    <text evidence="4">The sequence shown here is derived from an EMBL/GenBank/DDBJ whole genome shotgun (WGS) entry which is preliminary data.</text>
</comment>
<keyword evidence="2" id="KW-1133">Transmembrane helix</keyword>
<evidence type="ECO:0000313" key="5">
    <source>
        <dbReference type="Proteomes" id="UP001361570"/>
    </source>
</evidence>
<dbReference type="Pfam" id="PF13472">
    <property type="entry name" value="Lipase_GDSL_2"/>
    <property type="match status" value="1"/>
</dbReference>
<sequence>MLALERPPRWGLIAIVVLLAANAALVVLLVQRNAPTPQATAPAAASTNSSTSPSSPSTSPAGTTSASPTDDASTEPGVLAVYGDGYSSGNSEGGTGAAGWPALVAQQLGMELQLSAATLAGYVRPGSTGQTYPQLVQAQPPTGAGVTVVFGSRNDVDASPAEVQSAAAQTFQAITAADPETELLVIGPCWSSADVPAELEAVASAVQQAAQAAGATYVDPIAQGWFADPAGLVSPIDGISILDPGHAYLADLIGPLVSAELAR</sequence>
<feature type="compositionally biased region" description="Low complexity" evidence="1">
    <location>
        <begin position="39"/>
        <end position="71"/>
    </location>
</feature>
<name>A0ABU8DYC5_9ACTN</name>
<feature type="transmembrane region" description="Helical" evidence="2">
    <location>
        <begin position="12"/>
        <end position="30"/>
    </location>
</feature>
<gene>
    <name evidence="4" type="ORF">TEK04_13925</name>
</gene>
<dbReference type="Proteomes" id="UP001361570">
    <property type="component" value="Unassembled WGS sequence"/>
</dbReference>
<dbReference type="InterPro" id="IPR013830">
    <property type="entry name" value="SGNH_hydro"/>
</dbReference>
<evidence type="ECO:0000256" key="2">
    <source>
        <dbReference type="SAM" id="Phobius"/>
    </source>
</evidence>
<proteinExistence type="predicted"/>